<dbReference type="EMBL" id="AP009384">
    <property type="protein sequence ID" value="BAF88057.1"/>
    <property type="molecule type" value="Genomic_DNA"/>
</dbReference>
<reference evidence="2 3" key="4">
    <citation type="journal article" date="2009" name="Appl. Environ. Microbiol.">
        <title>Comparative genome-wide transcriptional profiling of Azorhizobium caulinodans ORS571 grown under free-living and symbiotic conditions.</title>
        <authorList>
            <person name="Tsukada S."/>
            <person name="Aono T."/>
            <person name="Akiba N."/>
            <person name="Lee KB."/>
            <person name="Liu CT."/>
            <person name="Toyazaki H."/>
            <person name="Oyaizu H."/>
        </authorList>
    </citation>
    <scope>NUCLEOTIDE SEQUENCE [LARGE SCALE GENOMIC DNA]</scope>
    <source>
        <strain evidence="3">ATCC 43989 / DSM 5975 / JCM 20966 / LMG 6465 / NBRC 14845 / NCIMB 13405 / ORS 571</strain>
    </source>
</reference>
<dbReference type="InterPro" id="IPR016181">
    <property type="entry name" value="Acyl_CoA_acyltransferase"/>
</dbReference>
<proteinExistence type="predicted"/>
<evidence type="ECO:0000313" key="2">
    <source>
        <dbReference type="EMBL" id="BAF88057.1"/>
    </source>
</evidence>
<name>A8I6Y8_AZOC5</name>
<reference evidence="2 3" key="1">
    <citation type="journal article" date="2007" name="Appl. Environ. Microbiol.">
        <title>Rhizobial factors required for stem nodule maturation and maintenance in Sesbania rostrata-Azorhizobium caulinodans ORS571 symbiosis.</title>
        <authorList>
            <person name="Suzuki S."/>
            <person name="Aono T."/>
            <person name="Lee KB."/>
            <person name="Suzuki T."/>
            <person name="Liu CT."/>
            <person name="Miwa H."/>
            <person name="Wakao S."/>
            <person name="Iki T."/>
            <person name="Oyaizu H."/>
        </authorList>
    </citation>
    <scope>NUCLEOTIDE SEQUENCE [LARGE SCALE GENOMIC DNA]</scope>
    <source>
        <strain evidence="3">ATCC 43989 / DSM 5975 / JCM 20966 / LMG 6465 / NBRC 14845 / NCIMB 13405 / ORS 571</strain>
    </source>
</reference>
<dbReference type="SUPFAM" id="SSF55729">
    <property type="entry name" value="Acyl-CoA N-acyltransferases (Nat)"/>
    <property type="match status" value="1"/>
</dbReference>
<dbReference type="GO" id="GO:0016747">
    <property type="term" value="F:acyltransferase activity, transferring groups other than amino-acyl groups"/>
    <property type="evidence" value="ECO:0007669"/>
    <property type="project" value="InterPro"/>
</dbReference>
<dbReference type="Proteomes" id="UP000000270">
    <property type="component" value="Chromosome"/>
</dbReference>
<dbReference type="STRING" id="438753.AZC_2059"/>
<gene>
    <name evidence="2" type="ordered locus">AZC_2059</name>
</gene>
<protein>
    <submittedName>
        <fullName evidence="2">Putative acetyltransferase</fullName>
    </submittedName>
</protein>
<reference evidence="2 3" key="5">
    <citation type="journal article" date="2010" name="Appl. Environ. Microbiol.">
        <title>phrR-like gene praR of Azorhizobium caulinodans ORS571 is essential for symbiosis with Sesbania rostrata and is involved in expression of reb genes.</title>
        <authorList>
            <person name="Akiba N."/>
            <person name="Aono T."/>
            <person name="Toyazaki H."/>
            <person name="Sato S."/>
            <person name="Oyaizu H."/>
        </authorList>
    </citation>
    <scope>NUCLEOTIDE SEQUENCE [LARGE SCALE GENOMIC DNA]</scope>
    <source>
        <strain evidence="3">ATCC 43989 / DSM 5975 / JCM 20966 / LMG 6465 / NBRC 14845 / NCIMB 13405 / ORS 571</strain>
    </source>
</reference>
<keyword evidence="2" id="KW-0808">Transferase</keyword>
<reference evidence="2 3" key="6">
    <citation type="journal article" date="2011" name="Appl. Environ. Microbiol.">
        <title>Involvement of the azorhizobial chromosome partition gene (parA) in the onset of bacteroid differentiation during Sesbania rostrata stem nodule development.</title>
        <authorList>
            <person name="Liu CT."/>
            <person name="Lee KB."/>
            <person name="Wang YS."/>
            <person name="Peng MH."/>
            <person name="Lee KT."/>
            <person name="Suzuki S."/>
            <person name="Suzuki T."/>
            <person name="Oyaizu H."/>
        </authorList>
    </citation>
    <scope>NUCLEOTIDE SEQUENCE [LARGE SCALE GENOMIC DNA]</scope>
    <source>
        <strain evidence="3">ATCC 43989 / DSM 5975 / JCM 20966 / LMG 6465 / NBRC 14845 / NCIMB 13405 / ORS 571</strain>
    </source>
</reference>
<reference evidence="2 3" key="3">
    <citation type="journal article" date="2008" name="BMC Genomics">
        <title>The genome of the versatile nitrogen fixer Azorhizobium caulinodans ORS571.</title>
        <authorList>
            <person name="Lee KB."/>
            <person name="Backer P.D."/>
            <person name="Aono T."/>
            <person name="Liu CT."/>
            <person name="Suzuki S."/>
            <person name="Suzuki T."/>
            <person name="Kaneko T."/>
            <person name="Yamada M."/>
            <person name="Tabata S."/>
            <person name="Kupfer D.M."/>
            <person name="Najar F.Z."/>
            <person name="Wiley G.B."/>
            <person name="Roe B."/>
            <person name="Binnewies T.T."/>
            <person name="Ussery D.W."/>
            <person name="D'Haeze W."/>
            <person name="Herder J.D."/>
            <person name="Gevers D."/>
            <person name="Vereecke D."/>
            <person name="Holsters M."/>
            <person name="Oyaizu H."/>
        </authorList>
    </citation>
    <scope>NUCLEOTIDE SEQUENCE [LARGE SCALE GENOMIC DNA]</scope>
    <source>
        <strain evidence="3">ATCC 43989 / DSM 5975 / JCM 20966 / LMG 6465 / NBRC 14845 / NCIMB 13405 / ORS 571</strain>
    </source>
</reference>
<evidence type="ECO:0000313" key="3">
    <source>
        <dbReference type="Proteomes" id="UP000000270"/>
    </source>
</evidence>
<keyword evidence="3" id="KW-1185">Reference proteome</keyword>
<dbReference type="AlphaFoldDB" id="A8I6Y8"/>
<dbReference type="PROSITE" id="PS51186">
    <property type="entry name" value="GNAT"/>
    <property type="match status" value="1"/>
</dbReference>
<dbReference type="InterPro" id="IPR000182">
    <property type="entry name" value="GNAT_dom"/>
</dbReference>
<sequence>MKPLGLSPGRAPPMRNEGMQQEAVVRPSITFRLPTDADFPVLAEIRRDPHMQAMLMAIPDRTDDAAVRQWIERRVSEPNGLFRVICETQAQEALGFIQISQVNTRDLHGYGAVALSRRCTFPGAALLAMRELMRAARADLGLRKLMAEIRSDNVDAIRMNELCGYKVVGTLESHFADADNKRHDVLLLQRVLVSQRTN</sequence>
<organism evidence="2 3">
    <name type="scientific">Azorhizobium caulinodans (strain ATCC 43989 / DSM 5975 / JCM 20966 / LMG 6465 / NBRC 14845 / NCIMB 13405 / ORS 571)</name>
    <dbReference type="NCBI Taxonomy" id="438753"/>
    <lineage>
        <taxon>Bacteria</taxon>
        <taxon>Pseudomonadati</taxon>
        <taxon>Pseudomonadota</taxon>
        <taxon>Alphaproteobacteria</taxon>
        <taxon>Hyphomicrobiales</taxon>
        <taxon>Xanthobacteraceae</taxon>
        <taxon>Azorhizobium</taxon>
    </lineage>
</organism>
<dbReference type="InterPro" id="IPR051531">
    <property type="entry name" value="N-acetyltransferase"/>
</dbReference>
<dbReference type="PANTHER" id="PTHR43792">
    <property type="entry name" value="GNAT FAMILY, PUTATIVE (AFU_ORTHOLOGUE AFUA_3G00765)-RELATED-RELATED"/>
    <property type="match status" value="1"/>
</dbReference>
<reference evidence="3" key="2">
    <citation type="submission" date="2007-04" db="EMBL/GenBank/DDBJ databases">
        <title>Complete genome sequence of the nitrogen-fixing bacterium Azorhizobium caulinodans ORS571.</title>
        <authorList>
            <person name="Lee K.B."/>
            <person name="Backer P.D."/>
            <person name="Aono T."/>
            <person name="Liu C.T."/>
            <person name="Suzuki S."/>
            <person name="Suzuki T."/>
            <person name="Kaneko T."/>
            <person name="Yamada M."/>
            <person name="Tabata S."/>
            <person name="Kupfer D.M."/>
            <person name="Najar F.Z."/>
            <person name="Wiley G.B."/>
            <person name="Roe B."/>
            <person name="Binnewies T."/>
            <person name="Ussery D."/>
            <person name="Vereecke D."/>
            <person name="Gevers D."/>
            <person name="Holsters M."/>
            <person name="Oyaizu H."/>
        </authorList>
    </citation>
    <scope>NUCLEOTIDE SEQUENCE [LARGE SCALE GENOMIC DNA]</scope>
    <source>
        <strain evidence="3">ATCC 43989 / DSM 5975 / JCM 20966 / LMG 6465 / NBRC 14845 / NCIMB 13405 / ORS 571</strain>
    </source>
</reference>
<dbReference type="eggNOG" id="COG1670">
    <property type="taxonomic scope" value="Bacteria"/>
</dbReference>
<accession>A8I6Y8</accession>
<dbReference type="PANTHER" id="PTHR43792:SF1">
    <property type="entry name" value="N-ACETYLTRANSFERASE DOMAIN-CONTAINING PROTEIN"/>
    <property type="match status" value="1"/>
</dbReference>
<dbReference type="Gene3D" id="3.40.630.30">
    <property type="match status" value="1"/>
</dbReference>
<feature type="domain" description="N-acetyltransferase" evidence="1">
    <location>
        <begin position="29"/>
        <end position="192"/>
    </location>
</feature>
<dbReference type="KEGG" id="azc:AZC_2059"/>
<dbReference type="HOGENOM" id="CLU_118917_0_0_5"/>
<dbReference type="Pfam" id="PF13302">
    <property type="entry name" value="Acetyltransf_3"/>
    <property type="match status" value="1"/>
</dbReference>
<evidence type="ECO:0000259" key="1">
    <source>
        <dbReference type="PROSITE" id="PS51186"/>
    </source>
</evidence>